<dbReference type="InterPro" id="IPR029045">
    <property type="entry name" value="ClpP/crotonase-like_dom_sf"/>
</dbReference>
<keyword evidence="10" id="KW-0963">Cytoplasm</keyword>
<comment type="subcellular location">
    <subcellularLocation>
        <location evidence="10">Cytoplasm</location>
    </subcellularLocation>
</comment>
<comment type="pathway">
    <text evidence="1 10">Lipid metabolism; malonyl-CoA biosynthesis; malonyl-CoA from acetyl-CoA: step 1/1.</text>
</comment>
<proteinExistence type="inferred from homology"/>
<dbReference type="NCBIfam" id="NF004344">
    <property type="entry name" value="PRK05724.1"/>
    <property type="match status" value="1"/>
</dbReference>
<keyword evidence="6 10" id="KW-0067">ATP-binding</keyword>
<dbReference type="GO" id="GO:0009317">
    <property type="term" value="C:acetyl-CoA carboxylase complex"/>
    <property type="evidence" value="ECO:0007669"/>
    <property type="project" value="InterPro"/>
</dbReference>
<evidence type="ECO:0000313" key="13">
    <source>
        <dbReference type="Proteomes" id="UP000334923"/>
    </source>
</evidence>
<dbReference type="GO" id="GO:0016743">
    <property type="term" value="F:carboxyl- or carbamoyltransferase activity"/>
    <property type="evidence" value="ECO:0007669"/>
    <property type="project" value="UniProtKB-UniRule"/>
</dbReference>
<dbReference type="GO" id="GO:0003989">
    <property type="term" value="F:acetyl-CoA carboxylase activity"/>
    <property type="evidence" value="ECO:0007669"/>
    <property type="project" value="InterPro"/>
</dbReference>
<gene>
    <name evidence="10 12" type="primary">accA</name>
    <name evidence="12" type="ORF">MAMT_02293</name>
</gene>
<dbReference type="OrthoDB" id="9808023at2"/>
<accession>A0A5E6MFT4</accession>
<keyword evidence="12" id="KW-0436">Ligase</keyword>
<comment type="similarity">
    <text evidence="10">Belongs to the AccA family.</text>
</comment>
<dbReference type="InterPro" id="IPR011763">
    <property type="entry name" value="COA_CT_C"/>
</dbReference>
<keyword evidence="3 10" id="KW-0808">Transferase</keyword>
<keyword evidence="2 10" id="KW-0444">Lipid biosynthesis</keyword>
<dbReference type="PANTHER" id="PTHR42853">
    <property type="entry name" value="ACETYL-COENZYME A CARBOXYLASE CARBOXYL TRANSFERASE SUBUNIT ALPHA"/>
    <property type="match status" value="1"/>
</dbReference>
<dbReference type="NCBIfam" id="TIGR00513">
    <property type="entry name" value="accA"/>
    <property type="match status" value="1"/>
</dbReference>
<evidence type="ECO:0000259" key="11">
    <source>
        <dbReference type="PROSITE" id="PS50989"/>
    </source>
</evidence>
<organism evidence="12 13">
    <name type="scientific">Methylacidimicrobium tartarophylax</name>
    <dbReference type="NCBI Taxonomy" id="1041768"/>
    <lineage>
        <taxon>Bacteria</taxon>
        <taxon>Pseudomonadati</taxon>
        <taxon>Verrucomicrobiota</taxon>
        <taxon>Methylacidimicrobium</taxon>
    </lineage>
</organism>
<keyword evidence="13" id="KW-1185">Reference proteome</keyword>
<dbReference type="PANTHER" id="PTHR42853:SF3">
    <property type="entry name" value="ACETYL-COENZYME A CARBOXYLASE CARBOXYL TRANSFERASE SUBUNIT ALPHA, CHLOROPLASTIC"/>
    <property type="match status" value="1"/>
</dbReference>
<evidence type="ECO:0000256" key="7">
    <source>
        <dbReference type="ARBA" id="ARBA00023098"/>
    </source>
</evidence>
<evidence type="ECO:0000256" key="10">
    <source>
        <dbReference type="HAMAP-Rule" id="MF_00823"/>
    </source>
</evidence>
<dbReference type="EC" id="2.1.3.15" evidence="10"/>
<dbReference type="GO" id="GO:0005524">
    <property type="term" value="F:ATP binding"/>
    <property type="evidence" value="ECO:0007669"/>
    <property type="project" value="UniProtKB-KW"/>
</dbReference>
<dbReference type="EMBL" id="CABFVA020000133">
    <property type="protein sequence ID" value="VVM08338.1"/>
    <property type="molecule type" value="Genomic_DNA"/>
</dbReference>
<evidence type="ECO:0000256" key="3">
    <source>
        <dbReference type="ARBA" id="ARBA00022679"/>
    </source>
</evidence>
<keyword evidence="5 10" id="KW-0276">Fatty acid metabolism</keyword>
<evidence type="ECO:0000256" key="6">
    <source>
        <dbReference type="ARBA" id="ARBA00022840"/>
    </source>
</evidence>
<dbReference type="InterPro" id="IPR001095">
    <property type="entry name" value="Acetyl_CoA_COase_a_su"/>
</dbReference>
<evidence type="ECO:0000256" key="2">
    <source>
        <dbReference type="ARBA" id="ARBA00022516"/>
    </source>
</evidence>
<keyword evidence="4 10" id="KW-0547">Nucleotide-binding</keyword>
<dbReference type="Pfam" id="PF03255">
    <property type="entry name" value="ACCA"/>
    <property type="match status" value="1"/>
</dbReference>
<dbReference type="UniPathway" id="UPA00655">
    <property type="reaction ID" value="UER00711"/>
</dbReference>
<evidence type="ECO:0000256" key="5">
    <source>
        <dbReference type="ARBA" id="ARBA00022832"/>
    </source>
</evidence>
<evidence type="ECO:0000256" key="8">
    <source>
        <dbReference type="ARBA" id="ARBA00023160"/>
    </source>
</evidence>
<reference evidence="12 13" key="1">
    <citation type="submission" date="2019-09" db="EMBL/GenBank/DDBJ databases">
        <authorList>
            <person name="Cremers G."/>
        </authorList>
    </citation>
    <scope>NUCLEOTIDE SEQUENCE [LARGE SCALE GENOMIC DNA]</scope>
    <source>
        <strain evidence="12">4A</strain>
    </source>
</reference>
<dbReference type="SUPFAM" id="SSF52096">
    <property type="entry name" value="ClpP/crotonase"/>
    <property type="match status" value="1"/>
</dbReference>
<dbReference type="GO" id="GO:2001295">
    <property type="term" value="P:malonyl-CoA biosynthetic process"/>
    <property type="evidence" value="ECO:0007669"/>
    <property type="project" value="UniProtKB-UniRule"/>
</dbReference>
<evidence type="ECO:0000256" key="4">
    <source>
        <dbReference type="ARBA" id="ARBA00022741"/>
    </source>
</evidence>
<dbReference type="Proteomes" id="UP000334923">
    <property type="component" value="Unassembled WGS sequence"/>
</dbReference>
<evidence type="ECO:0000256" key="9">
    <source>
        <dbReference type="ARBA" id="ARBA00049152"/>
    </source>
</evidence>
<dbReference type="PRINTS" id="PR01069">
    <property type="entry name" value="ACCCTRFRASEA"/>
</dbReference>
<dbReference type="HAMAP" id="MF_00823">
    <property type="entry name" value="AcetylCoA_CT_alpha"/>
    <property type="match status" value="1"/>
</dbReference>
<comment type="catalytic activity">
    <reaction evidence="9 10">
        <text>N(6)-carboxybiotinyl-L-lysyl-[protein] + acetyl-CoA = N(6)-biotinyl-L-lysyl-[protein] + malonyl-CoA</text>
        <dbReference type="Rhea" id="RHEA:54728"/>
        <dbReference type="Rhea" id="RHEA-COMP:10505"/>
        <dbReference type="Rhea" id="RHEA-COMP:10506"/>
        <dbReference type="ChEBI" id="CHEBI:57288"/>
        <dbReference type="ChEBI" id="CHEBI:57384"/>
        <dbReference type="ChEBI" id="CHEBI:83144"/>
        <dbReference type="ChEBI" id="CHEBI:83145"/>
        <dbReference type="EC" id="2.1.3.15"/>
    </reaction>
</comment>
<dbReference type="RefSeq" id="WP_142661093.1">
    <property type="nucleotide sequence ID" value="NZ_CABFVA020000133.1"/>
</dbReference>
<name>A0A5E6MFT4_9BACT</name>
<dbReference type="AlphaFoldDB" id="A0A5E6MFT4"/>
<evidence type="ECO:0000256" key="1">
    <source>
        <dbReference type="ARBA" id="ARBA00004956"/>
    </source>
</evidence>
<evidence type="ECO:0000313" key="12">
    <source>
        <dbReference type="EMBL" id="VVM08338.1"/>
    </source>
</evidence>
<sequence length="324" mass="35911">MTTTPLEFEKPIWEMERALENLKARAKENPGDWKEGIASLERRLGEARHSVYASLTAWQRVQIARHPQRPYTLDFLERLAPGFLELGGDRAFGNDPAMIAGLATFGGRRVAFVGQQKGRNLKENLRRNFGCPHPEGYRKALRVMRLAATFGLPIVTFIDTPGAYPGVGSEERHIGQAIAENLAEMSQMPVPIVAVVLAEGGSGGALGIGVADRILMSENAYYSVISPEGCAAILWESRAHAPQAAEALRLTAQDLHQMGLIDRIFPEPEGGSHRDWEKAAQFLEKALIDTLDEICGRNSEDLLGERYEKFRRYGVWKEDENGSV</sequence>
<comment type="function">
    <text evidence="10">Component of the acetyl coenzyme A carboxylase (ACC) complex. First, biotin carboxylase catalyzes the carboxylation of biotin on its carrier protein (BCCP) and then the CO(2) group is transferred by the carboxyltransferase to acetyl-CoA to form malonyl-CoA.</text>
</comment>
<keyword evidence="7 10" id="KW-0443">Lipid metabolism</keyword>
<keyword evidence="8 10" id="KW-0275">Fatty acid biosynthesis</keyword>
<dbReference type="GO" id="GO:0006633">
    <property type="term" value="P:fatty acid biosynthetic process"/>
    <property type="evidence" value="ECO:0007669"/>
    <property type="project" value="UniProtKB-KW"/>
</dbReference>
<comment type="subunit">
    <text evidence="10">Acetyl-CoA carboxylase is a heterohexamer composed of biotin carboxyl carrier protein (AccB), biotin carboxylase (AccC) and two subunits each of ACCase subunit alpha (AccA) and ACCase subunit beta (AccD).</text>
</comment>
<dbReference type="NCBIfam" id="NF041504">
    <property type="entry name" value="AccA_sub"/>
    <property type="match status" value="1"/>
</dbReference>
<dbReference type="PROSITE" id="PS50989">
    <property type="entry name" value="COA_CT_CTER"/>
    <property type="match status" value="1"/>
</dbReference>
<protein>
    <recommendedName>
        <fullName evidence="10">Acetyl-coenzyme A carboxylase carboxyl transferase subunit alpha</fullName>
        <shortName evidence="10">ACCase subunit alpha</shortName>
        <shortName evidence="10">Acetyl-CoA carboxylase carboxyltransferase subunit alpha</shortName>
        <ecNumber evidence="10">2.1.3.15</ecNumber>
    </recommendedName>
</protein>
<feature type="domain" description="CoA carboxyltransferase C-terminal" evidence="11">
    <location>
        <begin position="39"/>
        <end position="293"/>
    </location>
</feature>
<dbReference type="Gene3D" id="3.90.226.10">
    <property type="entry name" value="2-enoyl-CoA Hydratase, Chain A, domain 1"/>
    <property type="match status" value="1"/>
</dbReference>